<dbReference type="InterPro" id="IPR008271">
    <property type="entry name" value="Ser/Thr_kinase_AS"/>
</dbReference>
<dbReference type="InterPro" id="IPR017441">
    <property type="entry name" value="Protein_kinase_ATP_BS"/>
</dbReference>
<dbReference type="CDD" id="cd19903">
    <property type="entry name" value="DSRM_EIF2AK2_rpt1"/>
    <property type="match status" value="1"/>
</dbReference>
<dbReference type="Gene3D" id="3.30.200.20">
    <property type="entry name" value="Phosphorylase Kinase, domain 1"/>
    <property type="match status" value="1"/>
</dbReference>
<evidence type="ECO:0000256" key="12">
    <source>
        <dbReference type="SAM" id="MobiDB-lite"/>
    </source>
</evidence>
<dbReference type="InterPro" id="IPR000719">
    <property type="entry name" value="Prot_kinase_dom"/>
</dbReference>
<dbReference type="InterPro" id="IPR050339">
    <property type="entry name" value="CC_SR_Kinase"/>
</dbReference>
<feature type="compositionally biased region" description="Low complexity" evidence="12">
    <location>
        <begin position="280"/>
        <end position="298"/>
    </location>
</feature>
<reference evidence="15 16" key="1">
    <citation type="submission" date="2020-10" db="EMBL/GenBank/DDBJ databases">
        <title>Pygocentrus nattereri (red-bellied piranha) genome, fPygNat1, primary haplotype.</title>
        <authorList>
            <person name="Myers G."/>
            <person name="Meyer A."/>
            <person name="Karagic N."/>
            <person name="Pippel M."/>
            <person name="Winkler S."/>
            <person name="Tracey A."/>
            <person name="Wood J."/>
            <person name="Formenti G."/>
            <person name="Howe K."/>
            <person name="Fedrigo O."/>
            <person name="Jarvis E.D."/>
        </authorList>
    </citation>
    <scope>NUCLEOTIDE SEQUENCE [LARGE SCALE GENOMIC DNA]</scope>
</reference>
<dbReference type="Pfam" id="PF00035">
    <property type="entry name" value="dsrm"/>
    <property type="match status" value="3"/>
</dbReference>
<dbReference type="PANTHER" id="PTHR11042:SF194">
    <property type="entry name" value="DOUBLE-STRANDED RNA ACTIVATED PROTEIN KINASE"/>
    <property type="match status" value="1"/>
</dbReference>
<keyword evidence="2" id="KW-0723">Serine/threonine-protein kinase</keyword>
<dbReference type="GO" id="GO:0003725">
    <property type="term" value="F:double-stranded RNA binding"/>
    <property type="evidence" value="ECO:0007669"/>
    <property type="project" value="InterPro"/>
</dbReference>
<dbReference type="GeneID" id="108442672"/>
<dbReference type="SUPFAM" id="SSF56112">
    <property type="entry name" value="Protein kinase-like (PK-like)"/>
    <property type="match status" value="1"/>
</dbReference>
<evidence type="ECO:0000256" key="10">
    <source>
        <dbReference type="PROSITE-ProRule" id="PRU00266"/>
    </source>
</evidence>
<keyword evidence="3" id="KW-0597">Phosphoprotein</keyword>
<dbReference type="SMART" id="SM00358">
    <property type="entry name" value="DSRM"/>
    <property type="match status" value="3"/>
</dbReference>
<dbReference type="Gene3D" id="3.30.160.20">
    <property type="match status" value="3"/>
</dbReference>
<dbReference type="GO" id="GO:0005524">
    <property type="term" value="F:ATP binding"/>
    <property type="evidence" value="ECO:0007669"/>
    <property type="project" value="UniProtKB-UniRule"/>
</dbReference>
<dbReference type="PROSITE" id="PS50011">
    <property type="entry name" value="PROTEIN_KINASE_DOM"/>
    <property type="match status" value="1"/>
</dbReference>
<dbReference type="AlphaFoldDB" id="A0A3B4BN14"/>
<evidence type="ECO:0000256" key="11">
    <source>
        <dbReference type="PROSITE-ProRule" id="PRU10141"/>
    </source>
</evidence>
<dbReference type="PROSITE" id="PS00108">
    <property type="entry name" value="PROTEIN_KINASE_ST"/>
    <property type="match status" value="1"/>
</dbReference>
<evidence type="ECO:0000256" key="9">
    <source>
        <dbReference type="ARBA" id="ARBA00037982"/>
    </source>
</evidence>
<feature type="region of interest" description="Disordered" evidence="12">
    <location>
        <begin position="280"/>
        <end position="314"/>
    </location>
</feature>
<dbReference type="InterPro" id="IPR044452">
    <property type="entry name" value="EIF2AK2_DSRM_1"/>
</dbReference>
<dbReference type="GO" id="GO:0004694">
    <property type="term" value="F:eukaryotic translation initiation factor 2alpha kinase activity"/>
    <property type="evidence" value="ECO:0007669"/>
    <property type="project" value="TreeGrafter"/>
</dbReference>
<feature type="domain" description="DRBM" evidence="14">
    <location>
        <begin position="4"/>
        <end position="72"/>
    </location>
</feature>
<dbReference type="InterPro" id="IPR014720">
    <property type="entry name" value="dsRBD_dom"/>
</dbReference>
<evidence type="ECO:0000256" key="3">
    <source>
        <dbReference type="ARBA" id="ARBA00022553"/>
    </source>
</evidence>
<dbReference type="SMART" id="SM00220">
    <property type="entry name" value="S_TKc"/>
    <property type="match status" value="1"/>
</dbReference>
<evidence type="ECO:0000256" key="6">
    <source>
        <dbReference type="ARBA" id="ARBA00022777"/>
    </source>
</evidence>
<dbReference type="InterPro" id="IPR011009">
    <property type="entry name" value="Kinase-like_dom_sf"/>
</dbReference>
<accession>A0A3B4BN14</accession>
<dbReference type="FunFam" id="3.30.200.20:FF:000548">
    <property type="entry name" value="Z-DNA binding protein kinase"/>
    <property type="match status" value="1"/>
</dbReference>
<dbReference type="GO" id="GO:0005634">
    <property type="term" value="C:nucleus"/>
    <property type="evidence" value="ECO:0007669"/>
    <property type="project" value="TreeGrafter"/>
</dbReference>
<feature type="domain" description="DRBM" evidence="14">
    <location>
        <begin position="95"/>
        <end position="164"/>
    </location>
</feature>
<keyword evidence="6" id="KW-0418">Kinase</keyword>
<feature type="domain" description="DRBM" evidence="14">
    <location>
        <begin position="206"/>
        <end position="274"/>
    </location>
</feature>
<evidence type="ECO:0000256" key="2">
    <source>
        <dbReference type="ARBA" id="ARBA00022527"/>
    </source>
</evidence>
<dbReference type="EC" id="2.7.11.1" evidence="1"/>
<keyword evidence="5 11" id="KW-0547">Nucleotide-binding</keyword>
<dbReference type="OrthoDB" id="341578at2759"/>
<keyword evidence="4" id="KW-0808">Transferase</keyword>
<evidence type="ECO:0000313" key="16">
    <source>
        <dbReference type="Proteomes" id="UP001501920"/>
    </source>
</evidence>
<dbReference type="OMA" id="KIACEMM"/>
<reference evidence="15" key="2">
    <citation type="submission" date="2025-08" db="UniProtKB">
        <authorList>
            <consortium name="Ensembl"/>
        </authorList>
    </citation>
    <scope>IDENTIFICATION</scope>
</reference>
<gene>
    <name evidence="15" type="primary">EIF2AK2</name>
</gene>
<feature type="region of interest" description="Disordered" evidence="12">
    <location>
        <begin position="356"/>
        <end position="379"/>
    </location>
</feature>
<dbReference type="Gene3D" id="1.10.510.10">
    <property type="entry name" value="Transferase(Phosphotransferase) domain 1"/>
    <property type="match status" value="1"/>
</dbReference>
<dbReference type="PROSITE" id="PS00107">
    <property type="entry name" value="PROTEIN_KINASE_ATP"/>
    <property type="match status" value="1"/>
</dbReference>
<dbReference type="GO" id="GO:0005737">
    <property type="term" value="C:cytoplasm"/>
    <property type="evidence" value="ECO:0007669"/>
    <property type="project" value="TreeGrafter"/>
</dbReference>
<evidence type="ECO:0000259" key="13">
    <source>
        <dbReference type="PROSITE" id="PS50011"/>
    </source>
</evidence>
<reference evidence="15" key="3">
    <citation type="submission" date="2025-09" db="UniProtKB">
        <authorList>
            <consortium name="Ensembl"/>
        </authorList>
    </citation>
    <scope>IDENTIFICATION</scope>
</reference>
<dbReference type="Ensembl" id="ENSPNAT00000012976.2">
    <property type="protein sequence ID" value="ENSPNAP00000000958.1"/>
    <property type="gene ID" value="ENSPNAG00000000508.2"/>
</dbReference>
<dbReference type="GeneTree" id="ENSGT00940000163863"/>
<dbReference type="RefSeq" id="XP_017578325.1">
    <property type="nucleotide sequence ID" value="XM_017722836.2"/>
</dbReference>
<dbReference type="Pfam" id="PF00069">
    <property type="entry name" value="Pkinase"/>
    <property type="match status" value="1"/>
</dbReference>
<name>A0A3B4BN14_PYGNA</name>
<keyword evidence="7 11" id="KW-0067">ATP-binding</keyword>
<sequence>MATNYVGSLNEYAQKNNLTVSFEVVDTQGPDHIKTFTIRAVVNGKTFSNGVGGNKKEAKQNAAKNALSLLERTEPANSETNDCSSDSFPQLTQANYTCWLNEYAQKNRLIFKLTETPRMDFNTQFCFYACKYISDDKEFPEAVCKGKKDAKEAAAKNVYEELFKESKIIVPDENRNVAQNANMPLLSSPLSSQSVSETESATGRKNFIGMLNHYCQKTNQVLDNKLVAIRGPSHNPEFVYKAVINKTEYPEGQGKTAKEAKQNAAQLALNVLREQSDWNSQSSFMSSVSEDESQSQISVNESKDDESSVKAESQSTSYIVFKNSSVPMTNINSPGPKPSPSDVKPKIKLAANFQGSPIRNEEEAPRTNNPSVIQPSTKGATASSVKSRFLEDFESISSIGTGGFGCVFKARKKLEKKYYAVKIVKRTSKSVREVEALADLSHSNIVRYFTSWTEETAYRSESSDSFSISNSSSGSASEYLYIQMEFCEEKTLYEWIDERNSHAEKQLERRQDALQIMKQALEAVKYIHSKSIIHRDLKPKNIMFAKDQAVKVGDFGLATAAEGDDDGGRLERTKRTGTYNYMSPEQRSHCSYDKKVDIFALGLIYFELLWYLGTKNEKEKIWDDIRSKKLPKGFGEKFEFEHKLIKQMLCDKPGDRPDASELLTKLDRSSAVIQRDRSENRENRTY</sequence>
<comment type="similarity">
    <text evidence="9">Belongs to the protein kinase superfamily. Ser/Thr protein kinase family. GCN2 subfamily.</text>
</comment>
<dbReference type="Proteomes" id="UP001501920">
    <property type="component" value="Chromosome 5"/>
</dbReference>
<evidence type="ECO:0000256" key="5">
    <source>
        <dbReference type="ARBA" id="ARBA00022741"/>
    </source>
</evidence>
<dbReference type="CTD" id="5610"/>
<dbReference type="PROSITE" id="PS50137">
    <property type="entry name" value="DS_RBD"/>
    <property type="match status" value="3"/>
</dbReference>
<keyword evidence="8 10" id="KW-0694">RNA-binding</keyword>
<keyword evidence="16" id="KW-1185">Reference proteome</keyword>
<dbReference type="SUPFAM" id="SSF54768">
    <property type="entry name" value="dsRNA-binding domain-like"/>
    <property type="match status" value="3"/>
</dbReference>
<feature type="compositionally biased region" description="Polar residues" evidence="12">
    <location>
        <begin position="366"/>
        <end position="379"/>
    </location>
</feature>
<evidence type="ECO:0000259" key="14">
    <source>
        <dbReference type="PROSITE" id="PS50137"/>
    </source>
</evidence>
<evidence type="ECO:0000256" key="4">
    <source>
        <dbReference type="ARBA" id="ARBA00022679"/>
    </source>
</evidence>
<dbReference type="FunFam" id="1.10.510.10:FF:000251">
    <property type="entry name" value="eukaryotic translation initiation factor 2-alpha kinase 3"/>
    <property type="match status" value="1"/>
</dbReference>
<protein>
    <recommendedName>
        <fullName evidence="1">non-specific serine/threonine protein kinase</fullName>
        <ecNumber evidence="1">2.7.11.1</ecNumber>
    </recommendedName>
</protein>
<proteinExistence type="inferred from homology"/>
<evidence type="ECO:0000313" key="15">
    <source>
        <dbReference type="Ensembl" id="ENSPNAP00000000958.1"/>
    </source>
</evidence>
<evidence type="ECO:0000256" key="7">
    <source>
        <dbReference type="ARBA" id="ARBA00022840"/>
    </source>
</evidence>
<evidence type="ECO:0000256" key="1">
    <source>
        <dbReference type="ARBA" id="ARBA00012513"/>
    </source>
</evidence>
<feature type="domain" description="Protein kinase" evidence="13">
    <location>
        <begin position="393"/>
        <end position="673"/>
    </location>
</feature>
<evidence type="ECO:0000256" key="8">
    <source>
        <dbReference type="ARBA" id="ARBA00022884"/>
    </source>
</evidence>
<dbReference type="STRING" id="42514.ENSPNAP00000000958"/>
<dbReference type="FunFam" id="3.30.160.20:FF:000007">
    <property type="entry name" value="Double-stranded RNA-binding protein Staufen homolog 1"/>
    <property type="match status" value="1"/>
</dbReference>
<dbReference type="PANTHER" id="PTHR11042">
    <property type="entry name" value="EUKARYOTIC TRANSLATION INITIATION FACTOR 2-ALPHA KINASE EIF2-ALPHA KINASE -RELATED"/>
    <property type="match status" value="1"/>
</dbReference>
<organism evidence="15 16">
    <name type="scientific">Pygocentrus nattereri</name>
    <name type="common">Red-bellied piranha</name>
    <dbReference type="NCBI Taxonomy" id="42514"/>
    <lineage>
        <taxon>Eukaryota</taxon>
        <taxon>Metazoa</taxon>
        <taxon>Chordata</taxon>
        <taxon>Craniata</taxon>
        <taxon>Vertebrata</taxon>
        <taxon>Euteleostomi</taxon>
        <taxon>Actinopterygii</taxon>
        <taxon>Neopterygii</taxon>
        <taxon>Teleostei</taxon>
        <taxon>Ostariophysi</taxon>
        <taxon>Characiformes</taxon>
        <taxon>Characoidei</taxon>
        <taxon>Pygocentrus</taxon>
    </lineage>
</organism>
<feature type="binding site" evidence="11">
    <location>
        <position position="422"/>
    </location>
    <ligand>
        <name>ATP</name>
        <dbReference type="ChEBI" id="CHEBI:30616"/>
    </ligand>
</feature>